<dbReference type="PANTHER" id="PTHR14413:SF16">
    <property type="entry name" value="LARGE RIBOSOMAL SUBUNIT PROTEIN BL17M"/>
    <property type="match status" value="1"/>
</dbReference>
<evidence type="ECO:0000256" key="3">
    <source>
        <dbReference type="ARBA" id="ARBA00023274"/>
    </source>
</evidence>
<accession>A0A2M6WHZ6</accession>
<sequence>MRKFNRKTGPRRIFMKSMTANLIMKERIETTEARAKELRPAVERMITIAKKQGVANLRRLLAKLPKNAAQKVFYEIGPRYVDRRGGYTRITKLDTLRKRDGVKKAIIEFV</sequence>
<dbReference type="PROSITE" id="PS01167">
    <property type="entry name" value="RIBOSOMAL_L17"/>
    <property type="match status" value="1"/>
</dbReference>
<dbReference type="NCBIfam" id="TIGR00059">
    <property type="entry name" value="L17"/>
    <property type="match status" value="1"/>
</dbReference>
<name>A0A2M6WHZ6_9BACT</name>
<dbReference type="GO" id="GO:0003735">
    <property type="term" value="F:structural constituent of ribosome"/>
    <property type="evidence" value="ECO:0007669"/>
    <property type="project" value="InterPro"/>
</dbReference>
<evidence type="ECO:0000256" key="1">
    <source>
        <dbReference type="ARBA" id="ARBA00008777"/>
    </source>
</evidence>
<evidence type="ECO:0000256" key="5">
    <source>
        <dbReference type="RuleBase" id="RU000660"/>
    </source>
</evidence>
<evidence type="ECO:0000256" key="4">
    <source>
        <dbReference type="ARBA" id="ARBA00035494"/>
    </source>
</evidence>
<organism evidence="7 8">
    <name type="scientific">Candidatus Harrisonbacteria bacterium CG10_big_fil_rev_8_21_14_0_10_42_17</name>
    <dbReference type="NCBI Taxonomy" id="1974584"/>
    <lineage>
        <taxon>Bacteria</taxon>
        <taxon>Candidatus Harrisoniibacteriota</taxon>
    </lineage>
</organism>
<dbReference type="SUPFAM" id="SSF64263">
    <property type="entry name" value="Prokaryotic ribosomal protein L17"/>
    <property type="match status" value="1"/>
</dbReference>
<dbReference type="InterPro" id="IPR047859">
    <property type="entry name" value="Ribosomal_bL17_CS"/>
</dbReference>
<keyword evidence="3 5" id="KW-0687">Ribonucleoprotein</keyword>
<comment type="caution">
    <text evidence="7">The sequence shown here is derived from an EMBL/GenBank/DDBJ whole genome shotgun (WGS) entry which is preliminary data.</text>
</comment>
<evidence type="ECO:0000313" key="7">
    <source>
        <dbReference type="EMBL" id="PIT92376.1"/>
    </source>
</evidence>
<reference evidence="8" key="1">
    <citation type="submission" date="2017-09" db="EMBL/GenBank/DDBJ databases">
        <title>Depth-based differentiation of microbial function through sediment-hosted aquifers and enrichment of novel symbionts in the deep terrestrial subsurface.</title>
        <authorList>
            <person name="Probst A.J."/>
            <person name="Ladd B."/>
            <person name="Jarett J.K."/>
            <person name="Geller-Mcgrath D.E."/>
            <person name="Sieber C.M.K."/>
            <person name="Emerson J.B."/>
            <person name="Anantharaman K."/>
            <person name="Thomas B.C."/>
            <person name="Malmstrom R."/>
            <person name="Stieglmeier M."/>
            <person name="Klingl A."/>
            <person name="Woyke T."/>
            <person name="Ryan C.M."/>
            <person name="Banfield J.F."/>
        </authorList>
    </citation>
    <scope>NUCLEOTIDE SEQUENCE [LARGE SCALE GENOMIC DNA]</scope>
</reference>
<dbReference type="Proteomes" id="UP000228635">
    <property type="component" value="Unassembled WGS sequence"/>
</dbReference>
<evidence type="ECO:0000256" key="2">
    <source>
        <dbReference type="ARBA" id="ARBA00022980"/>
    </source>
</evidence>
<dbReference type="GO" id="GO:0006412">
    <property type="term" value="P:translation"/>
    <property type="evidence" value="ECO:0007669"/>
    <property type="project" value="InterPro"/>
</dbReference>
<evidence type="ECO:0000256" key="6">
    <source>
        <dbReference type="RuleBase" id="RU000661"/>
    </source>
</evidence>
<dbReference type="EMBL" id="PFBA01000024">
    <property type="protein sequence ID" value="PIT92376.1"/>
    <property type="molecule type" value="Genomic_DNA"/>
</dbReference>
<dbReference type="Gene3D" id="3.90.1030.10">
    <property type="entry name" value="Ribosomal protein L17"/>
    <property type="match status" value="1"/>
</dbReference>
<dbReference type="PANTHER" id="PTHR14413">
    <property type="entry name" value="RIBOSOMAL PROTEIN L17"/>
    <property type="match status" value="1"/>
</dbReference>
<dbReference type="Pfam" id="PF01196">
    <property type="entry name" value="Ribosomal_L17"/>
    <property type="match status" value="1"/>
</dbReference>
<gene>
    <name evidence="7" type="ORF">COU08_02630</name>
</gene>
<comment type="similarity">
    <text evidence="1 5">Belongs to the bacterial ribosomal protein bL17 family.</text>
</comment>
<dbReference type="InterPro" id="IPR036373">
    <property type="entry name" value="Ribosomal_bL17_sf"/>
</dbReference>
<protein>
    <recommendedName>
        <fullName evidence="4 6">50S ribosomal protein L17</fullName>
    </recommendedName>
</protein>
<keyword evidence="2 5" id="KW-0689">Ribosomal protein</keyword>
<dbReference type="GO" id="GO:0022625">
    <property type="term" value="C:cytosolic large ribosomal subunit"/>
    <property type="evidence" value="ECO:0007669"/>
    <property type="project" value="TreeGrafter"/>
</dbReference>
<proteinExistence type="inferred from homology"/>
<dbReference type="InterPro" id="IPR000456">
    <property type="entry name" value="Ribosomal_bL17"/>
</dbReference>
<evidence type="ECO:0000313" key="8">
    <source>
        <dbReference type="Proteomes" id="UP000228635"/>
    </source>
</evidence>
<dbReference type="AlphaFoldDB" id="A0A2M6WHZ6"/>